<keyword evidence="2" id="KW-1185">Reference proteome</keyword>
<name>N6X398_9ACTO</name>
<dbReference type="PATRIC" id="fig|888050.3.peg.1341"/>
<sequence length="47" mass="5251">MELTRLLPFDPVDSFRFSSYEGGRGMSMVEVATSARVGVILNTLPRF</sequence>
<dbReference type="HOGENOM" id="CLU_3163551_0_0_11"/>
<dbReference type="EMBL" id="AQHZ01000023">
    <property type="protein sequence ID" value="ENO17912.1"/>
    <property type="molecule type" value="Genomic_DNA"/>
</dbReference>
<reference evidence="1 2" key="1">
    <citation type="submission" date="2013-03" db="EMBL/GenBank/DDBJ databases">
        <title>Reference genome for the Human Microbiome Project.</title>
        <authorList>
            <person name="Aqrawi P."/>
            <person name="Ayvaz T."/>
            <person name="Bess C."/>
            <person name="Blankenburg K."/>
            <person name="Coyle M."/>
            <person name="Deng J."/>
            <person name="Forbes L."/>
            <person name="Fowler G."/>
            <person name="Francisco L."/>
            <person name="Fu Q."/>
            <person name="Gibbs R."/>
            <person name="Gross S."/>
            <person name="Gubbala S."/>
            <person name="Hale W."/>
            <person name="Hemphill L."/>
            <person name="Highlander S."/>
            <person name="Hirani K."/>
            <person name="Jackson L."/>
            <person name="Jakkamsetti A."/>
            <person name="Javaid M."/>
            <person name="Jayaseelan J.C."/>
            <person name="Jiang H."/>
            <person name="Joshi V."/>
            <person name="Korchina V."/>
            <person name="Kovar C."/>
            <person name="Lara F."/>
            <person name="Lee S."/>
            <person name="Liu Y."/>
            <person name="Mata R."/>
            <person name="Mathew T."/>
            <person name="Munidasa M."/>
            <person name="Muzny D."/>
            <person name="Nazareth L."/>
            <person name="Ngo R."/>
            <person name="Nguyen L."/>
            <person name="Nguyen N."/>
            <person name="Okwuonu G."/>
            <person name="Ongeri F."/>
            <person name="Palculict T."/>
            <person name="Patil S."/>
            <person name="Petrosino J."/>
            <person name="Pham C."/>
            <person name="Pham P."/>
            <person name="Pu L.-L."/>
            <person name="Qin X."/>
            <person name="Qu J."/>
            <person name="Reid J."/>
            <person name="Ross M."/>
            <person name="Ruth R."/>
            <person name="Saada N."/>
            <person name="San Lucas F."/>
            <person name="Santibanez J."/>
            <person name="Shang Y."/>
            <person name="Simmons D."/>
            <person name="Song X.-Z."/>
            <person name="Tang L.-Y."/>
            <person name="Thornton R."/>
            <person name="Warren J."/>
            <person name="Weissenberger G."/>
            <person name="Wilczek-Boney K."/>
            <person name="Worley K."/>
            <person name="Youmans B."/>
            <person name="Zhang J."/>
            <person name="Zhang L."/>
            <person name="Zhao Z."/>
            <person name="Zhou C."/>
            <person name="Zhu D."/>
            <person name="Zhu Y."/>
        </authorList>
    </citation>
    <scope>NUCLEOTIDE SEQUENCE [LARGE SCALE GENOMIC DNA]</scope>
    <source>
        <strain evidence="1 2">F0333</strain>
    </source>
</reference>
<dbReference type="AlphaFoldDB" id="N6X398"/>
<comment type="caution">
    <text evidence="1">The sequence shown here is derived from an EMBL/GenBank/DDBJ whole genome shotgun (WGS) entry which is preliminary data.</text>
</comment>
<proteinExistence type="predicted"/>
<protein>
    <submittedName>
        <fullName evidence="1">Uncharacterized protein</fullName>
    </submittedName>
</protein>
<dbReference type="Proteomes" id="UP000013015">
    <property type="component" value="Unassembled WGS sequence"/>
</dbReference>
<dbReference type="STRING" id="888050.HMPREF9004_1403"/>
<organism evidence="1 2">
    <name type="scientific">Schaalia cardiffensis F0333</name>
    <dbReference type="NCBI Taxonomy" id="888050"/>
    <lineage>
        <taxon>Bacteria</taxon>
        <taxon>Bacillati</taxon>
        <taxon>Actinomycetota</taxon>
        <taxon>Actinomycetes</taxon>
        <taxon>Actinomycetales</taxon>
        <taxon>Actinomycetaceae</taxon>
        <taxon>Schaalia</taxon>
    </lineage>
</organism>
<accession>N6X398</accession>
<evidence type="ECO:0000313" key="1">
    <source>
        <dbReference type="EMBL" id="ENO17912.1"/>
    </source>
</evidence>
<gene>
    <name evidence="1" type="ORF">HMPREF9004_1403</name>
</gene>
<evidence type="ECO:0000313" key="2">
    <source>
        <dbReference type="Proteomes" id="UP000013015"/>
    </source>
</evidence>